<protein>
    <recommendedName>
        <fullName evidence="8">Peptidase M48 domain-containing protein</fullName>
    </recommendedName>
</protein>
<keyword evidence="7" id="KW-0472">Membrane</keyword>
<keyword evidence="7" id="KW-1133">Transmembrane helix</keyword>
<dbReference type="OrthoDB" id="9785340at2"/>
<dbReference type="STRING" id="1121362.A605_00225"/>
<dbReference type="AlphaFoldDB" id="M1NI41"/>
<dbReference type="InterPro" id="IPR001915">
    <property type="entry name" value="Peptidase_M48"/>
</dbReference>
<evidence type="ECO:0000256" key="3">
    <source>
        <dbReference type="ARBA" id="ARBA00022801"/>
    </source>
</evidence>
<keyword evidence="5 6" id="KW-0482">Metalloprotease</keyword>
<evidence type="ECO:0000313" key="9">
    <source>
        <dbReference type="EMBL" id="AGF71063.1"/>
    </source>
</evidence>
<dbReference type="EMBL" id="CP003697">
    <property type="protein sequence ID" value="AGF71063.1"/>
    <property type="molecule type" value="Genomic_DNA"/>
</dbReference>
<evidence type="ECO:0000259" key="8">
    <source>
        <dbReference type="Pfam" id="PF01435"/>
    </source>
</evidence>
<sequence length="328" mass="33913">MITAPILWAAFVVVMLLAVGLIGPVFLRKAAPALARVPRVAIALLAGGILIWPAALLSLGLIFAWVVSGPVILPVGASEVCRQCLAASNPFTTAPFDTRIPSAVLIAVPVLAGVISAVGVIAEYRGRVRRSRDTATVVLDGSTRQMIHGHTVAVVADDRPWALAFSSRQGGIAVSTGTLDRLGGDELTAVLAHEAAHLRQRHHVVSDLVASIAAHLRWVPFIREAAAALPAYLEIAADERACRQAGTPAMVRALLVLGDRTTPAGVADSASGPLLAAGPDRIPHLVRPEVGRRGYFPAAAASAQLLILGAVSAVVLASYAGALLSGCI</sequence>
<organism evidence="9 10">
    <name type="scientific">Corynebacterium halotolerans YIM 70093 = DSM 44683</name>
    <dbReference type="NCBI Taxonomy" id="1121362"/>
    <lineage>
        <taxon>Bacteria</taxon>
        <taxon>Bacillati</taxon>
        <taxon>Actinomycetota</taxon>
        <taxon>Actinomycetes</taxon>
        <taxon>Mycobacteriales</taxon>
        <taxon>Corynebacteriaceae</taxon>
        <taxon>Corynebacterium</taxon>
    </lineage>
</organism>
<evidence type="ECO:0000256" key="4">
    <source>
        <dbReference type="ARBA" id="ARBA00022833"/>
    </source>
</evidence>
<evidence type="ECO:0000313" key="10">
    <source>
        <dbReference type="Proteomes" id="UP000011723"/>
    </source>
</evidence>
<evidence type="ECO:0000256" key="1">
    <source>
        <dbReference type="ARBA" id="ARBA00022670"/>
    </source>
</evidence>
<feature type="domain" description="Peptidase M48" evidence="8">
    <location>
        <begin position="151"/>
        <end position="216"/>
    </location>
</feature>
<evidence type="ECO:0000256" key="6">
    <source>
        <dbReference type="RuleBase" id="RU003983"/>
    </source>
</evidence>
<keyword evidence="2" id="KW-0479">Metal-binding</keyword>
<dbReference type="Proteomes" id="UP000011723">
    <property type="component" value="Chromosome"/>
</dbReference>
<keyword evidence="10" id="KW-1185">Reference proteome</keyword>
<proteinExistence type="inferred from homology"/>
<name>M1NI41_9CORY</name>
<comment type="similarity">
    <text evidence="6">Belongs to the peptidase M48 family.</text>
</comment>
<keyword evidence="3 6" id="KW-0378">Hydrolase</keyword>
<dbReference type="PANTHER" id="PTHR34978">
    <property type="entry name" value="POSSIBLE SENSOR-TRANSDUCER PROTEIN BLAR"/>
    <property type="match status" value="1"/>
</dbReference>
<reference evidence="9 10" key="1">
    <citation type="journal article" date="2012" name="Stand. Genomic Sci.">
        <title>Genome sequence of the halotolerant bacterium Corynebacterium halotolerans type strain YIM 70093(T) (= DSM 44683(T)).</title>
        <authorList>
            <person name="Ruckert C."/>
            <person name="Albersmeier A."/>
            <person name="Al-Dilaimi A."/>
            <person name="Niehaus K."/>
            <person name="Szczepanowski R."/>
            <person name="Kalinowski J."/>
        </authorList>
    </citation>
    <scope>NUCLEOTIDE SEQUENCE [LARGE SCALE GENOMIC DNA]</scope>
    <source>
        <strain evidence="9">YIM 70093</strain>
    </source>
</reference>
<gene>
    <name evidence="9" type="ORF">A605_00225</name>
</gene>
<dbReference type="CDD" id="cd07326">
    <property type="entry name" value="M56_BlaR1_MecR1_like"/>
    <property type="match status" value="1"/>
</dbReference>
<dbReference type="PANTHER" id="PTHR34978:SF3">
    <property type="entry name" value="SLR0241 PROTEIN"/>
    <property type="match status" value="1"/>
</dbReference>
<evidence type="ECO:0000256" key="2">
    <source>
        <dbReference type="ARBA" id="ARBA00022723"/>
    </source>
</evidence>
<feature type="transmembrane region" description="Helical" evidence="7">
    <location>
        <begin position="6"/>
        <end position="27"/>
    </location>
</feature>
<dbReference type="HOGENOM" id="CLU_854471_0_0_11"/>
<comment type="cofactor">
    <cofactor evidence="6">
        <name>Zn(2+)</name>
        <dbReference type="ChEBI" id="CHEBI:29105"/>
    </cofactor>
    <text evidence="6">Binds 1 zinc ion per subunit.</text>
</comment>
<dbReference type="Pfam" id="PF01435">
    <property type="entry name" value="Peptidase_M48"/>
    <property type="match status" value="1"/>
</dbReference>
<accession>M1NI41</accession>
<dbReference type="eggNOG" id="COG0501">
    <property type="taxonomic scope" value="Bacteria"/>
</dbReference>
<dbReference type="GO" id="GO:0046872">
    <property type="term" value="F:metal ion binding"/>
    <property type="evidence" value="ECO:0007669"/>
    <property type="project" value="UniProtKB-KW"/>
</dbReference>
<dbReference type="GO" id="GO:0004222">
    <property type="term" value="F:metalloendopeptidase activity"/>
    <property type="evidence" value="ECO:0007669"/>
    <property type="project" value="InterPro"/>
</dbReference>
<dbReference type="RefSeq" id="WP_015399487.1">
    <property type="nucleotide sequence ID" value="NC_020302.1"/>
</dbReference>
<dbReference type="PATRIC" id="fig|1121362.3.peg.43"/>
<dbReference type="GO" id="GO:0006508">
    <property type="term" value="P:proteolysis"/>
    <property type="evidence" value="ECO:0007669"/>
    <property type="project" value="UniProtKB-KW"/>
</dbReference>
<dbReference type="InterPro" id="IPR052173">
    <property type="entry name" value="Beta-lactam_resp_regulator"/>
</dbReference>
<feature type="transmembrane region" description="Helical" evidence="7">
    <location>
        <begin position="100"/>
        <end position="122"/>
    </location>
</feature>
<feature type="transmembrane region" description="Helical" evidence="7">
    <location>
        <begin position="39"/>
        <end position="66"/>
    </location>
</feature>
<keyword evidence="7" id="KW-0812">Transmembrane</keyword>
<dbReference type="KEGG" id="chn:A605_00225"/>
<feature type="transmembrane region" description="Helical" evidence="7">
    <location>
        <begin position="295"/>
        <end position="320"/>
    </location>
</feature>
<keyword evidence="4 6" id="KW-0862">Zinc</keyword>
<evidence type="ECO:0000256" key="5">
    <source>
        <dbReference type="ARBA" id="ARBA00023049"/>
    </source>
</evidence>
<evidence type="ECO:0000256" key="7">
    <source>
        <dbReference type="SAM" id="Phobius"/>
    </source>
</evidence>
<dbReference type="Gene3D" id="3.30.2010.10">
    <property type="entry name" value="Metalloproteases ('zincins'), catalytic domain"/>
    <property type="match status" value="1"/>
</dbReference>
<keyword evidence="1 6" id="KW-0645">Protease</keyword>